<feature type="chain" id="PRO_5026936576" evidence="2">
    <location>
        <begin position="20"/>
        <end position="483"/>
    </location>
</feature>
<sequence length="483" mass="51423">MKKITTISLLLAAALGLKAQYSTPNTGQKYNLDSLVANSGGAVTKSASVYTFNQDVKISKTDTLEILTNETIVMGGAVELNLTGFAFFNPSDSIKITNTQGLTYEAIRIDSSNSIIRKTIIEFGGGIAIYDASPLIDSCIIRNNADGTRGAINLFRSNAIIQNSKIHDNRSSAISSGANIASAPRILNNDIRRNVTYNGNKSQINFGTTGSDTIFIVGNTIVGKYTNAGGIAFLPIGAAQVVIENNFIDSNRYGIGMLTGGITSLIKGNTITNNMIQGNENLGGSGINFAGASTNTAIVTDNLITGNLWGVTIQNTASPNLGDLRPSKNSPGLNVIKDNFNNGIEYNLYNNTPDSIYAQNNDWGRLTQIGSDSTIVDKNDDPSLGVVLSSPLNVITSVKETVAQANILTAYPNPATSNLTIKNTTASNLSKVSLYNMLGEQILSFDLKSNESKTMDVSNLSKGIYFINYMDGDKATSKKVIVQ</sequence>
<dbReference type="Proteomes" id="UP000470771">
    <property type="component" value="Unassembled WGS sequence"/>
</dbReference>
<feature type="signal peptide" evidence="2">
    <location>
        <begin position="1"/>
        <end position="19"/>
    </location>
</feature>
<evidence type="ECO:0000256" key="2">
    <source>
        <dbReference type="SAM" id="SignalP"/>
    </source>
</evidence>
<evidence type="ECO:0000313" key="4">
    <source>
        <dbReference type="EMBL" id="NBG65407.1"/>
    </source>
</evidence>
<evidence type="ECO:0000259" key="3">
    <source>
        <dbReference type="Pfam" id="PF18962"/>
    </source>
</evidence>
<name>A0A6N9NJP9_9FLAO</name>
<protein>
    <submittedName>
        <fullName evidence="4">T9SS type A sorting domain-containing protein</fullName>
    </submittedName>
</protein>
<accession>A0A6N9NJP9</accession>
<feature type="domain" description="Secretion system C-terminal sorting" evidence="3">
    <location>
        <begin position="411"/>
        <end position="482"/>
    </location>
</feature>
<dbReference type="Gene3D" id="2.160.20.10">
    <property type="entry name" value="Single-stranded right-handed beta-helix, Pectin lyase-like"/>
    <property type="match status" value="1"/>
</dbReference>
<dbReference type="NCBIfam" id="TIGR04183">
    <property type="entry name" value="Por_Secre_tail"/>
    <property type="match status" value="1"/>
</dbReference>
<gene>
    <name evidence="4" type="ORF">GQN54_04730</name>
</gene>
<evidence type="ECO:0000256" key="1">
    <source>
        <dbReference type="ARBA" id="ARBA00022729"/>
    </source>
</evidence>
<dbReference type="AlphaFoldDB" id="A0A6N9NJP9"/>
<evidence type="ECO:0000313" key="5">
    <source>
        <dbReference type="Proteomes" id="UP000470771"/>
    </source>
</evidence>
<keyword evidence="1 2" id="KW-0732">Signal</keyword>
<comment type="caution">
    <text evidence="4">The sequence shown here is derived from an EMBL/GenBank/DDBJ whole genome shotgun (WGS) entry which is preliminary data.</text>
</comment>
<dbReference type="EMBL" id="WWNE01000005">
    <property type="protein sequence ID" value="NBG65407.1"/>
    <property type="molecule type" value="Genomic_DNA"/>
</dbReference>
<dbReference type="InterPro" id="IPR026444">
    <property type="entry name" value="Secre_tail"/>
</dbReference>
<dbReference type="InterPro" id="IPR006626">
    <property type="entry name" value="PbH1"/>
</dbReference>
<dbReference type="SMART" id="SM00710">
    <property type="entry name" value="PbH1"/>
    <property type="match status" value="7"/>
</dbReference>
<keyword evidence="5" id="KW-1185">Reference proteome</keyword>
<dbReference type="RefSeq" id="WP_160632367.1">
    <property type="nucleotide sequence ID" value="NZ_WWNE01000005.1"/>
</dbReference>
<dbReference type="Pfam" id="PF18962">
    <property type="entry name" value="Por_Secre_tail"/>
    <property type="match status" value="1"/>
</dbReference>
<proteinExistence type="predicted"/>
<dbReference type="InterPro" id="IPR011050">
    <property type="entry name" value="Pectin_lyase_fold/virulence"/>
</dbReference>
<dbReference type="SUPFAM" id="SSF51126">
    <property type="entry name" value="Pectin lyase-like"/>
    <property type="match status" value="1"/>
</dbReference>
<reference evidence="4 5" key="1">
    <citation type="submission" date="2019-12" db="EMBL/GenBank/DDBJ databases">
        <authorList>
            <person name="Zhao J."/>
        </authorList>
    </citation>
    <scope>NUCLEOTIDE SEQUENCE [LARGE SCALE GENOMIC DNA]</scope>
    <source>
        <strain evidence="4 5">S-15</strain>
    </source>
</reference>
<organism evidence="4 5">
    <name type="scientific">Acidiluteibacter ferrifornacis</name>
    <dbReference type="NCBI Taxonomy" id="2692424"/>
    <lineage>
        <taxon>Bacteria</taxon>
        <taxon>Pseudomonadati</taxon>
        <taxon>Bacteroidota</taxon>
        <taxon>Flavobacteriia</taxon>
        <taxon>Flavobacteriales</taxon>
        <taxon>Cryomorphaceae</taxon>
        <taxon>Acidiluteibacter</taxon>
    </lineage>
</organism>
<dbReference type="InterPro" id="IPR012334">
    <property type="entry name" value="Pectin_lyas_fold"/>
</dbReference>